<keyword evidence="4" id="KW-0233">DNA recombination</keyword>
<proteinExistence type="inferred from homology"/>
<evidence type="ECO:0000256" key="3">
    <source>
        <dbReference type="ARBA" id="ARBA00023125"/>
    </source>
</evidence>
<dbReference type="GO" id="GO:0015074">
    <property type="term" value="P:DNA integration"/>
    <property type="evidence" value="ECO:0007669"/>
    <property type="project" value="UniProtKB-KW"/>
</dbReference>
<accession>A0A0P1FNW7</accession>
<dbReference type="GO" id="GO:0006310">
    <property type="term" value="P:DNA recombination"/>
    <property type="evidence" value="ECO:0007669"/>
    <property type="project" value="UniProtKB-KW"/>
</dbReference>
<evidence type="ECO:0000313" key="6">
    <source>
        <dbReference type="EMBL" id="CUH60903.1"/>
    </source>
</evidence>
<dbReference type="CDD" id="cd00397">
    <property type="entry name" value="DNA_BRE_C"/>
    <property type="match status" value="1"/>
</dbReference>
<dbReference type="EMBL" id="CYRX01000031">
    <property type="protein sequence ID" value="CUH60903.1"/>
    <property type="molecule type" value="Genomic_DNA"/>
</dbReference>
<organism evidence="6 7">
    <name type="scientific">Thalassobacter stenotrophicus</name>
    <dbReference type="NCBI Taxonomy" id="266809"/>
    <lineage>
        <taxon>Bacteria</taxon>
        <taxon>Pseudomonadati</taxon>
        <taxon>Pseudomonadota</taxon>
        <taxon>Alphaproteobacteria</taxon>
        <taxon>Rhodobacterales</taxon>
        <taxon>Roseobacteraceae</taxon>
        <taxon>Thalassobacter</taxon>
    </lineage>
</organism>
<dbReference type="Proteomes" id="UP000051298">
    <property type="component" value="Unassembled WGS sequence"/>
</dbReference>
<evidence type="ECO:0000259" key="5">
    <source>
        <dbReference type="PROSITE" id="PS51898"/>
    </source>
</evidence>
<dbReference type="InterPro" id="IPR013762">
    <property type="entry name" value="Integrase-like_cat_sf"/>
</dbReference>
<keyword evidence="3" id="KW-0238">DNA-binding</keyword>
<sequence length="199" mass="21930">MALGKQAKILTKGQVDSLTAFLLTRRHGIRDQTVFLLSVRAGLRAKEVANLRWAMVLTPEGEVGNAIHLTDNASKGRSGRVIPLNKQLRLNLVKLLEVAKQGRGFDFEKSYVITTERSAQTSPQAVVNMFKRWYNDVGLLGCSSHSGRRTFITNAARKISTVGGSLRDVQMLAGHASLAVTQRYIEGDSEARQKIVDLI</sequence>
<dbReference type="InterPro" id="IPR011010">
    <property type="entry name" value="DNA_brk_join_enz"/>
</dbReference>
<evidence type="ECO:0000313" key="7">
    <source>
        <dbReference type="Proteomes" id="UP000051298"/>
    </source>
</evidence>
<keyword evidence="2" id="KW-0229">DNA integration</keyword>
<protein>
    <submittedName>
        <fullName evidence="6">Tyrosine recombinase XerC</fullName>
    </submittedName>
</protein>
<feature type="domain" description="Tyr recombinase" evidence="5">
    <location>
        <begin position="5"/>
        <end position="197"/>
    </location>
</feature>
<dbReference type="Gene3D" id="1.10.443.10">
    <property type="entry name" value="Intergrase catalytic core"/>
    <property type="match status" value="1"/>
</dbReference>
<dbReference type="InterPro" id="IPR050090">
    <property type="entry name" value="Tyrosine_recombinase_XerCD"/>
</dbReference>
<dbReference type="PANTHER" id="PTHR30349">
    <property type="entry name" value="PHAGE INTEGRASE-RELATED"/>
    <property type="match status" value="1"/>
</dbReference>
<evidence type="ECO:0000256" key="1">
    <source>
        <dbReference type="ARBA" id="ARBA00008857"/>
    </source>
</evidence>
<dbReference type="Pfam" id="PF00589">
    <property type="entry name" value="Phage_integrase"/>
    <property type="match status" value="1"/>
</dbReference>
<dbReference type="InterPro" id="IPR002104">
    <property type="entry name" value="Integrase_catalytic"/>
</dbReference>
<dbReference type="SUPFAM" id="SSF56349">
    <property type="entry name" value="DNA breaking-rejoining enzymes"/>
    <property type="match status" value="1"/>
</dbReference>
<comment type="similarity">
    <text evidence="1">Belongs to the 'phage' integrase family.</text>
</comment>
<dbReference type="AlphaFoldDB" id="A0A0P1FNW7"/>
<dbReference type="STRING" id="266809.PM03_09220"/>
<name>A0A0P1FNW7_9RHOB</name>
<evidence type="ECO:0000256" key="4">
    <source>
        <dbReference type="ARBA" id="ARBA00023172"/>
    </source>
</evidence>
<dbReference type="PANTHER" id="PTHR30349:SF41">
    <property type="entry name" value="INTEGRASE_RECOMBINASE PROTEIN MJ0367-RELATED"/>
    <property type="match status" value="1"/>
</dbReference>
<reference evidence="6 7" key="1">
    <citation type="submission" date="2015-09" db="EMBL/GenBank/DDBJ databases">
        <authorList>
            <consortium name="Swine Surveillance"/>
        </authorList>
    </citation>
    <scope>NUCLEOTIDE SEQUENCE [LARGE SCALE GENOMIC DNA]</scope>
    <source>
        <strain evidence="6 7">CECT 5294</strain>
    </source>
</reference>
<dbReference type="PROSITE" id="PS51898">
    <property type="entry name" value="TYR_RECOMBINASE"/>
    <property type="match status" value="1"/>
</dbReference>
<dbReference type="GO" id="GO:0003677">
    <property type="term" value="F:DNA binding"/>
    <property type="evidence" value="ECO:0007669"/>
    <property type="project" value="UniProtKB-KW"/>
</dbReference>
<dbReference type="RefSeq" id="WP_058123771.1">
    <property type="nucleotide sequence ID" value="NZ_CYRX01000031.1"/>
</dbReference>
<evidence type="ECO:0000256" key="2">
    <source>
        <dbReference type="ARBA" id="ARBA00022908"/>
    </source>
</evidence>
<gene>
    <name evidence="6" type="primary">xerC_6</name>
    <name evidence="6" type="ORF">THS5294_02200</name>
</gene>